<dbReference type="SUPFAM" id="SSF54285">
    <property type="entry name" value="MoaD/ThiS"/>
    <property type="match status" value="1"/>
</dbReference>
<dbReference type="InterPro" id="IPR003749">
    <property type="entry name" value="ThiS/MoaD-like"/>
</dbReference>
<dbReference type="Gene3D" id="3.10.20.30">
    <property type="match status" value="1"/>
</dbReference>
<dbReference type="Pfam" id="PF02597">
    <property type="entry name" value="ThiS"/>
    <property type="match status" value="1"/>
</dbReference>
<dbReference type="AlphaFoldDB" id="A0A833N373"/>
<dbReference type="InterPro" id="IPR012675">
    <property type="entry name" value="Beta-grasp_dom_sf"/>
</dbReference>
<dbReference type="CDD" id="cd00565">
    <property type="entry name" value="Ubl_ThiS"/>
    <property type="match status" value="1"/>
</dbReference>
<dbReference type="PANTHER" id="PTHR34472:SF1">
    <property type="entry name" value="SULFUR CARRIER PROTEIN THIS"/>
    <property type="match status" value="1"/>
</dbReference>
<evidence type="ECO:0000313" key="2">
    <source>
        <dbReference type="Proteomes" id="UP000442694"/>
    </source>
</evidence>
<keyword evidence="2" id="KW-1185">Reference proteome</keyword>
<dbReference type="InterPro" id="IPR010035">
    <property type="entry name" value="Thi_S"/>
</dbReference>
<dbReference type="NCBIfam" id="TIGR01683">
    <property type="entry name" value="thiS"/>
    <property type="match status" value="1"/>
</dbReference>
<evidence type="ECO:0000313" key="1">
    <source>
        <dbReference type="EMBL" id="KAB8029684.1"/>
    </source>
</evidence>
<comment type="caution">
    <text evidence="1">The sequence shown here is derived from an EMBL/GenBank/DDBJ whole genome shotgun (WGS) entry which is preliminary data.</text>
</comment>
<proteinExistence type="predicted"/>
<accession>A0A833N373</accession>
<organism evidence="1 2">
    <name type="scientific">Fluviispira multicolorata</name>
    <dbReference type="NCBI Taxonomy" id="2654512"/>
    <lineage>
        <taxon>Bacteria</taxon>
        <taxon>Pseudomonadati</taxon>
        <taxon>Bdellovibrionota</taxon>
        <taxon>Oligoflexia</taxon>
        <taxon>Silvanigrellales</taxon>
        <taxon>Silvanigrellaceae</taxon>
        <taxon>Fluviispira</taxon>
    </lineage>
</organism>
<dbReference type="InterPro" id="IPR016155">
    <property type="entry name" value="Mopterin_synth/thiamin_S_b"/>
</dbReference>
<dbReference type="RefSeq" id="WP_152213036.1">
    <property type="nucleotide sequence ID" value="NZ_WFLN01000007.1"/>
</dbReference>
<dbReference type="EMBL" id="WFLN01000007">
    <property type="protein sequence ID" value="KAB8029684.1"/>
    <property type="molecule type" value="Genomic_DNA"/>
</dbReference>
<protein>
    <submittedName>
        <fullName evidence="1">Sulfur carrier protein ThiS</fullName>
    </submittedName>
</protein>
<gene>
    <name evidence="1" type="primary">thiS</name>
    <name evidence="1" type="ORF">GCL57_09060</name>
</gene>
<dbReference type="Proteomes" id="UP000442694">
    <property type="component" value="Unassembled WGS sequence"/>
</dbReference>
<sequence length="70" mass="7998">MAEIILKINGNEKSFNIEKLSIQMLLEKEFINSKGIALALNKVFIPKQKYSELFLQNKDEIEIVTPFQGG</sequence>
<dbReference type="PANTHER" id="PTHR34472">
    <property type="entry name" value="SULFUR CARRIER PROTEIN THIS"/>
    <property type="match status" value="1"/>
</dbReference>
<reference evidence="1 2" key="1">
    <citation type="submission" date="2019-10" db="EMBL/GenBank/DDBJ databases">
        <title>New genus of Silvanigrellaceae.</title>
        <authorList>
            <person name="Pitt A."/>
            <person name="Hahn M.W."/>
        </authorList>
    </citation>
    <scope>NUCLEOTIDE SEQUENCE [LARGE SCALE GENOMIC DNA]</scope>
    <source>
        <strain evidence="1 2">33A1-SZDP</strain>
    </source>
</reference>
<name>A0A833N373_9BACT</name>